<proteinExistence type="predicted"/>
<gene>
    <name evidence="1" type="ORF">LCGC14_2555920</name>
</gene>
<evidence type="ECO:0000313" key="1">
    <source>
        <dbReference type="EMBL" id="KKL10429.1"/>
    </source>
</evidence>
<dbReference type="EMBL" id="LAZR01042065">
    <property type="protein sequence ID" value="KKL10429.1"/>
    <property type="molecule type" value="Genomic_DNA"/>
</dbReference>
<sequence>MGRIADWSKSLPSSTSSVSETDDLLRSHWSILESAIEEEHFFKENSGISTGVHKLGSGRPYYGTYSQVSSAKDRARFMVDSDYSRFWYVGSDATYEMGGSQTGNVGGTVEFVGGSKILVFNSGRTTVGADTSPAIVAEIFPATGVVVFQYSIATVVNEFRSFRINSAGVGSVEMKSRNSVGNNSSTNADIDYIILVEMEASEIS</sequence>
<protein>
    <submittedName>
        <fullName evidence="1">Uncharacterized protein</fullName>
    </submittedName>
</protein>
<comment type="caution">
    <text evidence="1">The sequence shown here is derived from an EMBL/GenBank/DDBJ whole genome shotgun (WGS) entry which is preliminary data.</text>
</comment>
<organism evidence="1">
    <name type="scientific">marine sediment metagenome</name>
    <dbReference type="NCBI Taxonomy" id="412755"/>
    <lineage>
        <taxon>unclassified sequences</taxon>
        <taxon>metagenomes</taxon>
        <taxon>ecological metagenomes</taxon>
    </lineage>
</organism>
<name>A0A0F9ALF3_9ZZZZ</name>
<dbReference type="AlphaFoldDB" id="A0A0F9ALF3"/>
<reference evidence="1" key="1">
    <citation type="journal article" date="2015" name="Nature">
        <title>Complex archaea that bridge the gap between prokaryotes and eukaryotes.</title>
        <authorList>
            <person name="Spang A."/>
            <person name="Saw J.H."/>
            <person name="Jorgensen S.L."/>
            <person name="Zaremba-Niedzwiedzka K."/>
            <person name="Martijn J."/>
            <person name="Lind A.E."/>
            <person name="van Eijk R."/>
            <person name="Schleper C."/>
            <person name="Guy L."/>
            <person name="Ettema T.J."/>
        </authorList>
    </citation>
    <scope>NUCLEOTIDE SEQUENCE</scope>
</reference>
<accession>A0A0F9ALF3</accession>